<dbReference type="EMBL" id="BMAW01112365">
    <property type="protein sequence ID" value="GFT52136.1"/>
    <property type="molecule type" value="Genomic_DNA"/>
</dbReference>
<dbReference type="AlphaFoldDB" id="A0A8X6P6S5"/>
<dbReference type="Proteomes" id="UP000887013">
    <property type="component" value="Unassembled WGS sequence"/>
</dbReference>
<dbReference type="InterPro" id="IPR036397">
    <property type="entry name" value="RNaseH_sf"/>
</dbReference>
<protein>
    <submittedName>
        <fullName evidence="1">Transposable element Tc1 transposase</fullName>
    </submittedName>
</protein>
<evidence type="ECO:0000313" key="1">
    <source>
        <dbReference type="EMBL" id="GFT52136.1"/>
    </source>
</evidence>
<comment type="caution">
    <text evidence="1">The sequence shown here is derived from an EMBL/GenBank/DDBJ whole genome shotgun (WGS) entry which is preliminary data.</text>
</comment>
<dbReference type="Gene3D" id="3.30.420.10">
    <property type="entry name" value="Ribonuclease H-like superfamily/Ribonuclease H"/>
    <property type="match status" value="1"/>
</dbReference>
<sequence length="95" mass="10978">MIVFSDEFRFFFSNNSQRLRVWRRHGGRSNAAAIVERYTTQQRSIKVWGTIAYDSTSPLVHIQDTMTIQQYVDDLLWPVTLLTIRGCLMPPLSAG</sequence>
<dbReference type="GO" id="GO:0003676">
    <property type="term" value="F:nucleic acid binding"/>
    <property type="evidence" value="ECO:0007669"/>
    <property type="project" value="InterPro"/>
</dbReference>
<gene>
    <name evidence="1" type="primary">X975_24720</name>
    <name evidence="1" type="ORF">NPIL_652951</name>
</gene>
<dbReference type="OrthoDB" id="8942091at2759"/>
<keyword evidence="2" id="KW-1185">Reference proteome</keyword>
<organism evidence="1 2">
    <name type="scientific">Nephila pilipes</name>
    <name type="common">Giant wood spider</name>
    <name type="synonym">Nephila maculata</name>
    <dbReference type="NCBI Taxonomy" id="299642"/>
    <lineage>
        <taxon>Eukaryota</taxon>
        <taxon>Metazoa</taxon>
        <taxon>Ecdysozoa</taxon>
        <taxon>Arthropoda</taxon>
        <taxon>Chelicerata</taxon>
        <taxon>Arachnida</taxon>
        <taxon>Araneae</taxon>
        <taxon>Araneomorphae</taxon>
        <taxon>Entelegynae</taxon>
        <taxon>Araneoidea</taxon>
        <taxon>Nephilidae</taxon>
        <taxon>Nephila</taxon>
    </lineage>
</organism>
<reference evidence="1" key="1">
    <citation type="submission" date="2020-08" db="EMBL/GenBank/DDBJ databases">
        <title>Multicomponent nature underlies the extraordinary mechanical properties of spider dragline silk.</title>
        <authorList>
            <person name="Kono N."/>
            <person name="Nakamura H."/>
            <person name="Mori M."/>
            <person name="Yoshida Y."/>
            <person name="Ohtoshi R."/>
            <person name="Malay A.D."/>
            <person name="Moran D.A.P."/>
            <person name="Tomita M."/>
            <person name="Numata K."/>
            <person name="Arakawa K."/>
        </authorList>
    </citation>
    <scope>NUCLEOTIDE SEQUENCE</scope>
</reference>
<evidence type="ECO:0000313" key="2">
    <source>
        <dbReference type="Proteomes" id="UP000887013"/>
    </source>
</evidence>
<proteinExistence type="predicted"/>
<accession>A0A8X6P6S5</accession>
<name>A0A8X6P6S5_NEPPI</name>